<keyword evidence="5" id="KW-0998">Cell outer membrane</keyword>
<comment type="caution">
    <text evidence="7">The sequence shown here is derived from an EMBL/GenBank/DDBJ whole genome shotgun (WGS) entry which is preliminary data.</text>
</comment>
<keyword evidence="2" id="KW-0732">Signal</keyword>
<dbReference type="InterPro" id="IPR032831">
    <property type="entry name" value="LptM_cons"/>
</dbReference>
<reference evidence="7" key="2">
    <citation type="submission" date="2021-04" db="EMBL/GenBank/DDBJ databases">
        <authorList>
            <person name="Gilroy R."/>
        </authorList>
    </citation>
    <scope>NUCLEOTIDE SEQUENCE</scope>
    <source>
        <strain evidence="7">9264</strain>
    </source>
</reference>
<dbReference type="AlphaFoldDB" id="A0A9D2U8U3"/>
<proteinExistence type="predicted"/>
<evidence type="ECO:0000313" key="7">
    <source>
        <dbReference type="EMBL" id="HJD43594.1"/>
    </source>
</evidence>
<organism evidence="7 8">
    <name type="scientific">Candidatus Paenalcaligenes intestinipullorum</name>
    <dbReference type="NCBI Taxonomy" id="2838718"/>
    <lineage>
        <taxon>Bacteria</taxon>
        <taxon>Pseudomonadati</taxon>
        <taxon>Pseudomonadota</taxon>
        <taxon>Betaproteobacteria</taxon>
        <taxon>Burkholderiales</taxon>
        <taxon>Alcaligenaceae</taxon>
        <taxon>Paenalcaligenes</taxon>
    </lineage>
</organism>
<accession>A0A9D2U8U3</accession>
<evidence type="ECO:0000256" key="5">
    <source>
        <dbReference type="ARBA" id="ARBA00023237"/>
    </source>
</evidence>
<dbReference type="EMBL" id="DWUQ01000020">
    <property type="protein sequence ID" value="HJD43594.1"/>
    <property type="molecule type" value="Genomic_DNA"/>
</dbReference>
<evidence type="ECO:0000256" key="2">
    <source>
        <dbReference type="ARBA" id="ARBA00022729"/>
    </source>
</evidence>
<evidence type="ECO:0000256" key="6">
    <source>
        <dbReference type="ARBA" id="ARBA00023288"/>
    </source>
</evidence>
<keyword evidence="3" id="KW-0472">Membrane</keyword>
<sequence>MATLPRFRIPALRLALALCCVGLLSACGFKGPLVLPEQQAALPIAVVCWA</sequence>
<protein>
    <recommendedName>
        <fullName evidence="9">Lipoprotein</fullName>
    </recommendedName>
</protein>
<evidence type="ECO:0008006" key="9">
    <source>
        <dbReference type="Google" id="ProtNLM"/>
    </source>
</evidence>
<dbReference type="Proteomes" id="UP000823889">
    <property type="component" value="Unassembled WGS sequence"/>
</dbReference>
<comment type="subcellular location">
    <subcellularLocation>
        <location evidence="1">Cell outer membrane</location>
        <topology evidence="1">Lipid-anchor</topology>
    </subcellularLocation>
</comment>
<gene>
    <name evidence="7" type="ORF">H9906_01010</name>
</gene>
<evidence type="ECO:0000256" key="4">
    <source>
        <dbReference type="ARBA" id="ARBA00023139"/>
    </source>
</evidence>
<keyword evidence="4" id="KW-0564">Palmitate</keyword>
<dbReference type="PROSITE" id="PS51257">
    <property type="entry name" value="PROKAR_LIPOPROTEIN"/>
    <property type="match status" value="1"/>
</dbReference>
<name>A0A9D2U8U3_9BURK</name>
<keyword evidence="6" id="KW-0449">Lipoprotein</keyword>
<reference evidence="7" key="1">
    <citation type="journal article" date="2021" name="PeerJ">
        <title>Extensive microbial diversity within the chicken gut microbiome revealed by metagenomics and culture.</title>
        <authorList>
            <person name="Gilroy R."/>
            <person name="Ravi A."/>
            <person name="Getino M."/>
            <person name="Pursley I."/>
            <person name="Horton D.L."/>
            <person name="Alikhan N.F."/>
            <person name="Baker D."/>
            <person name="Gharbi K."/>
            <person name="Hall N."/>
            <person name="Watson M."/>
            <person name="Adriaenssens E.M."/>
            <person name="Foster-Nyarko E."/>
            <person name="Jarju S."/>
            <person name="Secka A."/>
            <person name="Antonio M."/>
            <person name="Oren A."/>
            <person name="Chaudhuri R.R."/>
            <person name="La Ragione R."/>
            <person name="Hildebrand F."/>
            <person name="Pallen M.J."/>
        </authorList>
    </citation>
    <scope>NUCLEOTIDE SEQUENCE</scope>
    <source>
        <strain evidence="7">9264</strain>
    </source>
</reference>
<evidence type="ECO:0000313" key="8">
    <source>
        <dbReference type="Proteomes" id="UP000823889"/>
    </source>
</evidence>
<evidence type="ECO:0000256" key="1">
    <source>
        <dbReference type="ARBA" id="ARBA00004459"/>
    </source>
</evidence>
<dbReference type="NCBIfam" id="NF047847">
    <property type="entry name" value="SS_mature_LptM"/>
    <property type="match status" value="1"/>
</dbReference>
<evidence type="ECO:0000256" key="3">
    <source>
        <dbReference type="ARBA" id="ARBA00023136"/>
    </source>
</evidence>